<feature type="compositionally biased region" description="Polar residues" evidence="8">
    <location>
        <begin position="254"/>
        <end position="265"/>
    </location>
</feature>
<keyword evidence="10" id="KW-1185">Reference proteome</keyword>
<comment type="catalytic activity">
    <reaction evidence="7">
        <text>GTP + H2O = GDP + phosphate + H(+)</text>
        <dbReference type="Rhea" id="RHEA:19669"/>
        <dbReference type="ChEBI" id="CHEBI:15377"/>
        <dbReference type="ChEBI" id="CHEBI:15378"/>
        <dbReference type="ChEBI" id="CHEBI:37565"/>
        <dbReference type="ChEBI" id="CHEBI:43474"/>
        <dbReference type="ChEBI" id="CHEBI:58189"/>
        <dbReference type="EC" id="3.6.5.2"/>
    </reaction>
    <physiologicalReaction direction="left-to-right" evidence="7">
        <dbReference type="Rhea" id="RHEA:19670"/>
    </physiologicalReaction>
</comment>
<comment type="subcellular location">
    <subcellularLocation>
        <location evidence="1">Membrane</location>
        <topology evidence="1">Lipid-anchor</topology>
    </subcellularLocation>
</comment>
<keyword evidence="5" id="KW-0342">GTP-binding</keyword>
<evidence type="ECO:0000313" key="10">
    <source>
        <dbReference type="Proteomes" id="UP001345963"/>
    </source>
</evidence>
<reference evidence="9 10" key="1">
    <citation type="submission" date="2021-07" db="EMBL/GenBank/DDBJ databases">
        <authorList>
            <person name="Palmer J.M."/>
        </authorList>
    </citation>
    <scope>NUCLEOTIDE SEQUENCE [LARGE SCALE GENOMIC DNA]</scope>
    <source>
        <strain evidence="9 10">AT_MEX2019</strain>
        <tissue evidence="9">Muscle</tissue>
    </source>
</reference>
<protein>
    <recommendedName>
        <fullName evidence="3">small monomeric GTPase</fullName>
        <ecNumber evidence="3">3.6.5.2</ecNumber>
    </recommendedName>
</protein>
<proteinExistence type="inferred from homology"/>
<evidence type="ECO:0000256" key="7">
    <source>
        <dbReference type="ARBA" id="ARBA00047660"/>
    </source>
</evidence>
<keyword evidence="4" id="KW-0547">Nucleotide-binding</keyword>
<keyword evidence="6" id="KW-0636">Prenylation</keyword>
<evidence type="ECO:0000256" key="6">
    <source>
        <dbReference type="ARBA" id="ARBA00023289"/>
    </source>
</evidence>
<dbReference type="InterPro" id="IPR027417">
    <property type="entry name" value="P-loop_NTPase"/>
</dbReference>
<dbReference type="Proteomes" id="UP001345963">
    <property type="component" value="Unassembled WGS sequence"/>
</dbReference>
<dbReference type="PANTHER" id="PTHR47980">
    <property type="entry name" value="LD44762P"/>
    <property type="match status" value="1"/>
</dbReference>
<sequence>DYLFKLLLIGDSGVGKSCLLLRFADDTYTESYISTIGVDFKIRTIELDGKTIKLQIVLAACFSVSCQELVFTWVRAHVTRCVSVGDTENEIRRRSEPQTSKGPPEHRNPRRTIAGTTATPPQEKSRGESQGNHPAATVQKSQGAAAASPQALPAAVYARTDQAMDISLPKQRSDRAQGSRPRQAVTGHEPTHTIAPSPRYWETGRPPQHLNLVRASPGSCLNLSDRDPDPNPGPQRPPSSSGEGAMYKRGIYMVQTSPPARATTE</sequence>
<dbReference type="PROSITE" id="PS51419">
    <property type="entry name" value="RAB"/>
    <property type="match status" value="1"/>
</dbReference>
<gene>
    <name evidence="9" type="ORF">ATANTOWER_003258</name>
</gene>
<dbReference type="InterPro" id="IPR001806">
    <property type="entry name" value="Small_GTPase"/>
</dbReference>
<dbReference type="InterPro" id="IPR050305">
    <property type="entry name" value="Small_GTPase_Rab"/>
</dbReference>
<accession>A0ABU7ALT6</accession>
<evidence type="ECO:0000256" key="1">
    <source>
        <dbReference type="ARBA" id="ARBA00004635"/>
    </source>
</evidence>
<feature type="region of interest" description="Disordered" evidence="8">
    <location>
        <begin position="88"/>
        <end position="147"/>
    </location>
</feature>
<dbReference type="Gene3D" id="3.40.50.300">
    <property type="entry name" value="P-loop containing nucleotide triphosphate hydrolases"/>
    <property type="match status" value="1"/>
</dbReference>
<feature type="non-terminal residue" evidence="9">
    <location>
        <position position="1"/>
    </location>
</feature>
<evidence type="ECO:0000313" key="9">
    <source>
        <dbReference type="EMBL" id="MED6239196.1"/>
    </source>
</evidence>
<organism evidence="9 10">
    <name type="scientific">Ataeniobius toweri</name>
    <dbReference type="NCBI Taxonomy" id="208326"/>
    <lineage>
        <taxon>Eukaryota</taxon>
        <taxon>Metazoa</taxon>
        <taxon>Chordata</taxon>
        <taxon>Craniata</taxon>
        <taxon>Vertebrata</taxon>
        <taxon>Euteleostomi</taxon>
        <taxon>Actinopterygii</taxon>
        <taxon>Neopterygii</taxon>
        <taxon>Teleostei</taxon>
        <taxon>Neoteleostei</taxon>
        <taxon>Acanthomorphata</taxon>
        <taxon>Ovalentaria</taxon>
        <taxon>Atherinomorphae</taxon>
        <taxon>Cyprinodontiformes</taxon>
        <taxon>Goodeidae</taxon>
        <taxon>Ataeniobius</taxon>
    </lineage>
</organism>
<evidence type="ECO:0000256" key="3">
    <source>
        <dbReference type="ARBA" id="ARBA00011984"/>
    </source>
</evidence>
<dbReference type="EC" id="3.6.5.2" evidence="3"/>
<dbReference type="EMBL" id="JAHUTI010021011">
    <property type="protein sequence ID" value="MED6239196.1"/>
    <property type="molecule type" value="Genomic_DNA"/>
</dbReference>
<dbReference type="SUPFAM" id="SSF52540">
    <property type="entry name" value="P-loop containing nucleoside triphosphate hydrolases"/>
    <property type="match status" value="1"/>
</dbReference>
<keyword evidence="6" id="KW-0449">Lipoprotein</keyword>
<feature type="compositionally biased region" description="Polar residues" evidence="8">
    <location>
        <begin position="114"/>
        <end position="142"/>
    </location>
</feature>
<feature type="region of interest" description="Disordered" evidence="8">
    <location>
        <begin position="166"/>
        <end position="265"/>
    </location>
</feature>
<evidence type="ECO:0000256" key="2">
    <source>
        <dbReference type="ARBA" id="ARBA00006270"/>
    </source>
</evidence>
<evidence type="ECO:0000256" key="8">
    <source>
        <dbReference type="SAM" id="MobiDB-lite"/>
    </source>
</evidence>
<dbReference type="SMART" id="SM00175">
    <property type="entry name" value="RAB"/>
    <property type="match status" value="1"/>
</dbReference>
<dbReference type="PRINTS" id="PR00449">
    <property type="entry name" value="RASTRNSFRMNG"/>
</dbReference>
<evidence type="ECO:0000256" key="4">
    <source>
        <dbReference type="ARBA" id="ARBA00022741"/>
    </source>
</evidence>
<evidence type="ECO:0000256" key="5">
    <source>
        <dbReference type="ARBA" id="ARBA00023134"/>
    </source>
</evidence>
<dbReference type="Pfam" id="PF00071">
    <property type="entry name" value="Ras"/>
    <property type="match status" value="1"/>
</dbReference>
<comment type="caution">
    <text evidence="9">The sequence shown here is derived from an EMBL/GenBank/DDBJ whole genome shotgun (WGS) entry which is preliminary data.</text>
</comment>
<comment type="similarity">
    <text evidence="2">Belongs to the small GTPase superfamily. Rab family.</text>
</comment>
<name>A0ABU7ALT6_9TELE</name>